<dbReference type="InterPro" id="IPR050482">
    <property type="entry name" value="Sensor_HK_TwoCompSys"/>
</dbReference>
<protein>
    <recommendedName>
        <fullName evidence="2">histidine kinase</fullName>
        <ecNumber evidence="2">2.7.13.3</ecNumber>
    </recommendedName>
</protein>
<evidence type="ECO:0000259" key="10">
    <source>
        <dbReference type="Pfam" id="PF07730"/>
    </source>
</evidence>
<keyword evidence="4" id="KW-0808">Transferase</keyword>
<evidence type="ECO:0000256" key="3">
    <source>
        <dbReference type="ARBA" id="ARBA00022553"/>
    </source>
</evidence>
<keyword evidence="9" id="KW-0812">Transmembrane</keyword>
<feature type="transmembrane region" description="Helical" evidence="9">
    <location>
        <begin position="5"/>
        <end position="26"/>
    </location>
</feature>
<dbReference type="EMBL" id="CP006272">
    <property type="protein sequence ID" value="AGZ44866.1"/>
    <property type="molecule type" value="Genomic_DNA"/>
</dbReference>
<comment type="catalytic activity">
    <reaction evidence="1">
        <text>ATP + protein L-histidine = ADP + protein N-phospho-L-histidine.</text>
        <dbReference type="EC" id="2.7.13.3"/>
    </reaction>
</comment>
<dbReference type="STRING" id="1246995.AFR_33040"/>
<evidence type="ECO:0000313" key="12">
    <source>
        <dbReference type="Proteomes" id="UP000017746"/>
    </source>
</evidence>
<feature type="transmembrane region" description="Helical" evidence="9">
    <location>
        <begin position="92"/>
        <end position="110"/>
    </location>
</feature>
<dbReference type="GO" id="GO:0016020">
    <property type="term" value="C:membrane"/>
    <property type="evidence" value="ECO:0007669"/>
    <property type="project" value="InterPro"/>
</dbReference>
<evidence type="ECO:0000256" key="8">
    <source>
        <dbReference type="ARBA" id="ARBA00023012"/>
    </source>
</evidence>
<keyword evidence="5" id="KW-0547">Nucleotide-binding</keyword>
<evidence type="ECO:0000256" key="7">
    <source>
        <dbReference type="ARBA" id="ARBA00022840"/>
    </source>
</evidence>
<dbReference type="PANTHER" id="PTHR24421:SF10">
    <property type="entry name" value="NITRATE_NITRITE SENSOR PROTEIN NARQ"/>
    <property type="match status" value="1"/>
</dbReference>
<evidence type="ECO:0000256" key="1">
    <source>
        <dbReference type="ARBA" id="ARBA00000085"/>
    </source>
</evidence>
<keyword evidence="3" id="KW-0597">Phosphoprotein</keyword>
<keyword evidence="8" id="KW-0902">Two-component regulatory system</keyword>
<keyword evidence="9" id="KW-1133">Transmembrane helix</keyword>
<dbReference type="CDD" id="cd16917">
    <property type="entry name" value="HATPase_UhpB-NarQ-NarX-like"/>
    <property type="match status" value="1"/>
</dbReference>
<dbReference type="InterPro" id="IPR011712">
    <property type="entry name" value="Sig_transdc_His_kin_sub3_dim/P"/>
</dbReference>
<dbReference type="GO" id="GO:0000155">
    <property type="term" value="F:phosphorelay sensor kinase activity"/>
    <property type="evidence" value="ECO:0007669"/>
    <property type="project" value="InterPro"/>
</dbReference>
<feature type="domain" description="Signal transduction histidine kinase subgroup 3 dimerisation and phosphoacceptor" evidence="10">
    <location>
        <begin position="171"/>
        <end position="235"/>
    </location>
</feature>
<feature type="transmembrane region" description="Helical" evidence="9">
    <location>
        <begin position="32"/>
        <end position="51"/>
    </location>
</feature>
<accession>U5WA96</accession>
<reference evidence="11 12" key="1">
    <citation type="journal article" date="2014" name="J. Biotechnol.">
        <title>Complete genome sequence of the actinobacterium Actinoplanes friuliensis HAG 010964, producer of the lipopeptide antibiotic friulimycin.</title>
        <authorList>
            <person name="Ruckert C."/>
            <person name="Szczepanowski R."/>
            <person name="Albersmeier A."/>
            <person name="Goesmann A."/>
            <person name="Fischer N."/>
            <person name="Steinkamper A."/>
            <person name="Puhler A."/>
            <person name="Biener R."/>
            <person name="Schwartz D."/>
            <person name="Kalinowski J."/>
        </authorList>
    </citation>
    <scope>NUCLEOTIDE SEQUENCE [LARGE SCALE GENOMIC DNA]</scope>
    <source>
        <strain evidence="11 12">DSM 7358</strain>
    </source>
</reference>
<dbReference type="HOGENOM" id="CLU_000445_20_1_11"/>
<keyword evidence="12" id="KW-1185">Reference proteome</keyword>
<dbReference type="RefSeq" id="WP_023561203.1">
    <property type="nucleotide sequence ID" value="NC_022657.1"/>
</dbReference>
<evidence type="ECO:0000256" key="4">
    <source>
        <dbReference type="ARBA" id="ARBA00022679"/>
    </source>
</evidence>
<evidence type="ECO:0000313" key="11">
    <source>
        <dbReference type="EMBL" id="AGZ44866.1"/>
    </source>
</evidence>
<dbReference type="Gene3D" id="3.30.565.10">
    <property type="entry name" value="Histidine kinase-like ATPase, C-terminal domain"/>
    <property type="match status" value="1"/>
</dbReference>
<dbReference type="PATRIC" id="fig|1246995.3.peg.6686"/>
<dbReference type="Gene3D" id="1.20.5.1930">
    <property type="match status" value="1"/>
</dbReference>
<gene>
    <name evidence="11" type="ORF">AFR_33040</name>
</gene>
<dbReference type="Pfam" id="PF07730">
    <property type="entry name" value="HisKA_3"/>
    <property type="match status" value="1"/>
</dbReference>
<feature type="transmembrane region" description="Helical" evidence="9">
    <location>
        <begin position="58"/>
        <end position="86"/>
    </location>
</feature>
<dbReference type="EC" id="2.7.13.3" evidence="2"/>
<organism evidence="11 12">
    <name type="scientific">Actinoplanes friuliensis DSM 7358</name>
    <dbReference type="NCBI Taxonomy" id="1246995"/>
    <lineage>
        <taxon>Bacteria</taxon>
        <taxon>Bacillati</taxon>
        <taxon>Actinomycetota</taxon>
        <taxon>Actinomycetes</taxon>
        <taxon>Micromonosporales</taxon>
        <taxon>Micromonosporaceae</taxon>
        <taxon>Actinoplanes</taxon>
    </lineage>
</organism>
<dbReference type="InterPro" id="IPR036890">
    <property type="entry name" value="HATPase_C_sf"/>
</dbReference>
<feature type="transmembrane region" description="Helical" evidence="9">
    <location>
        <begin position="117"/>
        <end position="139"/>
    </location>
</feature>
<dbReference type="AlphaFoldDB" id="U5WA96"/>
<keyword evidence="7" id="KW-0067">ATP-binding</keyword>
<evidence type="ECO:0000256" key="6">
    <source>
        <dbReference type="ARBA" id="ARBA00022777"/>
    </source>
</evidence>
<dbReference type="eggNOG" id="COG4585">
    <property type="taxonomic scope" value="Bacteria"/>
</dbReference>
<sequence>MRHRLLEGVLAVVAMLLGSFFLWTSISEGDGWPILVEVVAGAVAVTALLLLRRSRPVTLAFLLIPMGLVFGLPMGATPIALFAVALHRPARIAAGMTALHSLSLTGFYLAVLGPTRLFYESVTFLVLLHVILVAVAMLVRSQRQLVHSWSERARQAEQGQQLRIEQARLAERERIAREMHDVLAHRISLLAVHAGALEVRRDAPDTEREAAGVIRQSAFEALEELRGVIGMLREPVVDDRPQPTLADVPALVDQSRDAGEQVDLDLDATGPVPAGVGRHAYRIVQEALTNARKHAPGARVRVAVTGHAEQGLVVEVGNPLVAGGPVLPGAGAGLVGIGERVQLAGGRLEHGPTTTGEFHLRAWLPWTP</sequence>
<dbReference type="GO" id="GO:0005524">
    <property type="term" value="F:ATP binding"/>
    <property type="evidence" value="ECO:0007669"/>
    <property type="project" value="UniProtKB-KW"/>
</dbReference>
<dbReference type="KEGG" id="afs:AFR_33040"/>
<evidence type="ECO:0000256" key="2">
    <source>
        <dbReference type="ARBA" id="ARBA00012438"/>
    </source>
</evidence>
<proteinExistence type="predicted"/>
<evidence type="ECO:0000256" key="9">
    <source>
        <dbReference type="SAM" id="Phobius"/>
    </source>
</evidence>
<evidence type="ECO:0000256" key="5">
    <source>
        <dbReference type="ARBA" id="ARBA00022741"/>
    </source>
</evidence>
<dbReference type="OrthoDB" id="227596at2"/>
<keyword evidence="6 11" id="KW-0418">Kinase</keyword>
<keyword evidence="9" id="KW-0472">Membrane</keyword>
<dbReference type="Proteomes" id="UP000017746">
    <property type="component" value="Chromosome"/>
</dbReference>
<dbReference type="SUPFAM" id="SSF55874">
    <property type="entry name" value="ATPase domain of HSP90 chaperone/DNA topoisomerase II/histidine kinase"/>
    <property type="match status" value="1"/>
</dbReference>
<name>U5WA96_9ACTN</name>
<dbReference type="GO" id="GO:0046983">
    <property type="term" value="F:protein dimerization activity"/>
    <property type="evidence" value="ECO:0007669"/>
    <property type="project" value="InterPro"/>
</dbReference>
<dbReference type="PANTHER" id="PTHR24421">
    <property type="entry name" value="NITRATE/NITRITE SENSOR PROTEIN NARX-RELATED"/>
    <property type="match status" value="1"/>
</dbReference>